<dbReference type="AlphaFoldDB" id="A0A553P5Q4"/>
<dbReference type="InterPro" id="IPR050435">
    <property type="entry name" value="MZM1/LYRM7"/>
</dbReference>
<evidence type="ECO:0000256" key="8">
    <source>
        <dbReference type="ARBA" id="ARBA00031830"/>
    </source>
</evidence>
<dbReference type="OMA" id="TRQYVFH"/>
<dbReference type="CDD" id="cd20267">
    <property type="entry name" value="Complex1_LYR_LYRM7"/>
    <property type="match status" value="1"/>
</dbReference>
<evidence type="ECO:0000256" key="2">
    <source>
        <dbReference type="ARBA" id="ARBA00009508"/>
    </source>
</evidence>
<comment type="caution">
    <text evidence="10">The sequence shown here is derived from an EMBL/GenBank/DDBJ whole genome shotgun (WGS) entry which is preliminary data.</text>
</comment>
<evidence type="ECO:0000256" key="7">
    <source>
        <dbReference type="ARBA" id="ARBA00026165"/>
    </source>
</evidence>
<comment type="similarity">
    <text evidence="2">Belongs to the complex I LYR family.</text>
</comment>
<evidence type="ECO:0000256" key="6">
    <source>
        <dbReference type="ARBA" id="ARBA00025809"/>
    </source>
</evidence>
<gene>
    <name evidence="10" type="ORF">TCAL_03350</name>
</gene>
<dbReference type="EMBL" id="VCGU01000007">
    <property type="protein sequence ID" value="TRY73013.1"/>
    <property type="molecule type" value="Genomic_DNA"/>
</dbReference>
<dbReference type="OrthoDB" id="529194at2759"/>
<evidence type="ECO:0000256" key="1">
    <source>
        <dbReference type="ARBA" id="ARBA00004305"/>
    </source>
</evidence>
<sequence>MAGVTSVATRREVLHTFKHLHRAAQRVFAGDEFALSSARDKINGDFRHNAHVDSPPAIQELLQLGRDCREVLLKQVVQAQRQESGRYALHIRPEHEKFDNTVYRDDITEQDYKAANRKGKKSCLEAAKDMKKDLS</sequence>
<evidence type="ECO:0000256" key="3">
    <source>
        <dbReference type="ARBA" id="ARBA00023128"/>
    </source>
</evidence>
<evidence type="ECO:0000256" key="4">
    <source>
        <dbReference type="ARBA" id="ARBA00023186"/>
    </source>
</evidence>
<dbReference type="GO" id="GO:0005759">
    <property type="term" value="C:mitochondrial matrix"/>
    <property type="evidence" value="ECO:0007669"/>
    <property type="project" value="UniProtKB-SubCell"/>
</dbReference>
<feature type="domain" description="Complex 1 LYR protein" evidence="9">
    <location>
        <begin position="11"/>
        <end position="67"/>
    </location>
</feature>
<comment type="subcellular location">
    <subcellularLocation>
        <location evidence="1">Mitochondrion matrix</location>
    </subcellularLocation>
</comment>
<dbReference type="GO" id="GO:0034551">
    <property type="term" value="P:mitochondrial respiratory chain complex III assembly"/>
    <property type="evidence" value="ECO:0007669"/>
    <property type="project" value="InterPro"/>
</dbReference>
<keyword evidence="11" id="KW-1185">Reference proteome</keyword>
<evidence type="ECO:0000313" key="10">
    <source>
        <dbReference type="EMBL" id="TRY73013.1"/>
    </source>
</evidence>
<comment type="subunit">
    <text evidence="6">Interacts with UQCRFS1.</text>
</comment>
<organism evidence="10 11">
    <name type="scientific">Tigriopus californicus</name>
    <name type="common">Marine copepod</name>
    <dbReference type="NCBI Taxonomy" id="6832"/>
    <lineage>
        <taxon>Eukaryota</taxon>
        <taxon>Metazoa</taxon>
        <taxon>Ecdysozoa</taxon>
        <taxon>Arthropoda</taxon>
        <taxon>Crustacea</taxon>
        <taxon>Multicrustacea</taxon>
        <taxon>Hexanauplia</taxon>
        <taxon>Copepoda</taxon>
        <taxon>Harpacticoida</taxon>
        <taxon>Harpacticidae</taxon>
        <taxon>Tigriopus</taxon>
    </lineage>
</organism>
<dbReference type="InterPro" id="IPR008011">
    <property type="entry name" value="Complex1_LYR_dom"/>
</dbReference>
<dbReference type="STRING" id="6832.A0A553P5Q4"/>
<name>A0A553P5Q4_TIGCA</name>
<proteinExistence type="inferred from homology"/>
<keyword evidence="3" id="KW-0496">Mitochondrion</keyword>
<dbReference type="PANTHER" id="PTHR46749">
    <property type="entry name" value="COMPLEX III ASSEMBLY FACTOR LYRM7"/>
    <property type="match status" value="1"/>
</dbReference>
<reference evidence="10 11" key="1">
    <citation type="journal article" date="2018" name="Nat. Ecol. Evol.">
        <title>Genomic signatures of mitonuclear coevolution across populations of Tigriopus californicus.</title>
        <authorList>
            <person name="Barreto F.S."/>
            <person name="Watson E.T."/>
            <person name="Lima T.G."/>
            <person name="Willett C.S."/>
            <person name="Edmands S."/>
            <person name="Li W."/>
            <person name="Burton R.S."/>
        </authorList>
    </citation>
    <scope>NUCLEOTIDE SEQUENCE [LARGE SCALE GENOMIC DNA]</scope>
    <source>
        <strain evidence="10 11">San Diego</strain>
    </source>
</reference>
<evidence type="ECO:0000259" key="9">
    <source>
        <dbReference type="Pfam" id="PF05347"/>
    </source>
</evidence>
<dbReference type="Proteomes" id="UP000318571">
    <property type="component" value="Chromosome 3"/>
</dbReference>
<comment type="function">
    <text evidence="5">Assembly factor required for Rieske Fe-S protein UQCRFS1 incorporation into the cytochrome b-c1 (CIII) complex. Functions as a chaperone, binding to this subunit within the mitochondrial matrix and stabilizing it prior to its translocation and insertion into the late CIII dimeric intermediate within the mitochondrial inner membrane.</text>
</comment>
<evidence type="ECO:0000256" key="5">
    <source>
        <dbReference type="ARBA" id="ARBA00025430"/>
    </source>
</evidence>
<keyword evidence="4" id="KW-0143">Chaperone</keyword>
<dbReference type="GO" id="GO:0044183">
    <property type="term" value="F:protein folding chaperone"/>
    <property type="evidence" value="ECO:0007669"/>
    <property type="project" value="TreeGrafter"/>
</dbReference>
<dbReference type="PANTHER" id="PTHR46749:SF1">
    <property type="entry name" value="COMPLEX III ASSEMBLY FACTOR LYRM7"/>
    <property type="match status" value="1"/>
</dbReference>
<dbReference type="Pfam" id="PF05347">
    <property type="entry name" value="Complex1_LYR"/>
    <property type="match status" value="1"/>
</dbReference>
<evidence type="ECO:0000313" key="11">
    <source>
        <dbReference type="Proteomes" id="UP000318571"/>
    </source>
</evidence>
<accession>A0A553P5Q4</accession>
<protein>
    <recommendedName>
        <fullName evidence="7">Complex III assembly factor LYRM7</fullName>
    </recommendedName>
    <alternativeName>
        <fullName evidence="8">LYR motif-containing protein 7</fullName>
    </alternativeName>
</protein>
<dbReference type="InterPro" id="IPR045298">
    <property type="entry name" value="Complex1_LYR_LYRM7"/>
</dbReference>